<protein>
    <submittedName>
        <fullName evidence="2">Uncharacterized protein</fullName>
    </submittedName>
</protein>
<organism evidence="2 3">
    <name type="scientific">Amphibalanus amphitrite</name>
    <name type="common">Striped barnacle</name>
    <name type="synonym">Balanus amphitrite</name>
    <dbReference type="NCBI Taxonomy" id="1232801"/>
    <lineage>
        <taxon>Eukaryota</taxon>
        <taxon>Metazoa</taxon>
        <taxon>Ecdysozoa</taxon>
        <taxon>Arthropoda</taxon>
        <taxon>Crustacea</taxon>
        <taxon>Multicrustacea</taxon>
        <taxon>Cirripedia</taxon>
        <taxon>Thoracica</taxon>
        <taxon>Thoracicalcarea</taxon>
        <taxon>Balanomorpha</taxon>
        <taxon>Balanoidea</taxon>
        <taxon>Balanidae</taxon>
        <taxon>Amphibalaninae</taxon>
        <taxon>Amphibalanus</taxon>
    </lineage>
</organism>
<evidence type="ECO:0000256" key="1">
    <source>
        <dbReference type="SAM" id="MobiDB-lite"/>
    </source>
</evidence>
<gene>
    <name evidence="2" type="ORF">FJT64_013635</name>
</gene>
<comment type="caution">
    <text evidence="2">The sequence shown here is derived from an EMBL/GenBank/DDBJ whole genome shotgun (WGS) entry which is preliminary data.</text>
</comment>
<sequence length="195" mass="22761">MAPLAVARAMALEPWTREFFERLRDAHQTHYEQIGTTSGTVTVSGREHRLQVTGMRDHSYARYRDWTLLHRYGLHTLIMEDGTRAQLGYHGEQGTPPADYGFSFGAGGRTYHALVKVEDVQEVYIGWEWEARILERRCSYRVNGLSAHGVSEWYYRHHGGRPERYAERRPRLEPRHREMRTHRREAATSGNEIVP</sequence>
<dbReference type="PANTHER" id="PTHR34717:SF1">
    <property type="entry name" value="EG:BACR7A4.20 PROTEIN"/>
    <property type="match status" value="1"/>
</dbReference>
<feature type="region of interest" description="Disordered" evidence="1">
    <location>
        <begin position="164"/>
        <end position="195"/>
    </location>
</feature>
<dbReference type="OrthoDB" id="5798273at2759"/>
<evidence type="ECO:0000313" key="2">
    <source>
        <dbReference type="EMBL" id="KAF0287947.1"/>
    </source>
</evidence>
<evidence type="ECO:0000313" key="3">
    <source>
        <dbReference type="Proteomes" id="UP000440578"/>
    </source>
</evidence>
<dbReference type="EMBL" id="VIIS01002154">
    <property type="protein sequence ID" value="KAF0287947.1"/>
    <property type="molecule type" value="Genomic_DNA"/>
</dbReference>
<proteinExistence type="predicted"/>
<dbReference type="AlphaFoldDB" id="A0A6A4UW22"/>
<accession>A0A6A4UW22</accession>
<reference evidence="2 3" key="1">
    <citation type="submission" date="2019-07" db="EMBL/GenBank/DDBJ databases">
        <title>Draft genome assembly of a fouling barnacle, Amphibalanus amphitrite (Darwin, 1854): The first reference genome for Thecostraca.</title>
        <authorList>
            <person name="Kim W."/>
        </authorList>
    </citation>
    <scope>NUCLEOTIDE SEQUENCE [LARGE SCALE GENOMIC DNA]</scope>
    <source>
        <strain evidence="2">SNU_AA5</strain>
        <tissue evidence="2">Soma without cirri and trophi</tissue>
    </source>
</reference>
<dbReference type="PANTHER" id="PTHR34717">
    <property type="entry name" value="EG:BACR7A4.20 PROTEIN"/>
    <property type="match status" value="1"/>
</dbReference>
<dbReference type="Proteomes" id="UP000440578">
    <property type="component" value="Unassembled WGS sequence"/>
</dbReference>
<name>A0A6A4UW22_AMPAM</name>
<feature type="compositionally biased region" description="Basic and acidic residues" evidence="1">
    <location>
        <begin position="164"/>
        <end position="176"/>
    </location>
</feature>
<keyword evidence="3" id="KW-1185">Reference proteome</keyword>